<organism evidence="1">
    <name type="scientific">Rattus norvegicus</name>
    <name type="common">Rat</name>
    <dbReference type="NCBI Taxonomy" id="10116"/>
    <lineage>
        <taxon>Eukaryota</taxon>
        <taxon>Metazoa</taxon>
        <taxon>Chordata</taxon>
        <taxon>Craniata</taxon>
        <taxon>Vertebrata</taxon>
        <taxon>Euteleostomi</taxon>
        <taxon>Mammalia</taxon>
        <taxon>Eutheria</taxon>
        <taxon>Euarchontoglires</taxon>
        <taxon>Glires</taxon>
        <taxon>Rodentia</taxon>
        <taxon>Myomorpha</taxon>
        <taxon>Muroidea</taxon>
        <taxon>Muridae</taxon>
        <taxon>Murinae</taxon>
        <taxon>Rattus</taxon>
    </lineage>
</organism>
<dbReference type="InterPro" id="IPR032253">
    <property type="entry name" value="Esp1/Esp22"/>
</dbReference>
<sequence length="97" mass="11326">VLLEIQKEPTILADFNINVYFLHDETDCENIQNSIEDVDQMLQGSNQVKKLFQSSRNGFYVNFCFLSQKSIDMFFILEMDIQIFISNSNSKDYGWAP</sequence>
<proteinExistence type="predicted"/>
<dbReference type="GO" id="GO:0005186">
    <property type="term" value="F:pheromone activity"/>
    <property type="evidence" value="ECO:0007669"/>
    <property type="project" value="InterPro"/>
</dbReference>
<dbReference type="CDD" id="cd14250">
    <property type="entry name" value="ESP36_like"/>
    <property type="match status" value="1"/>
</dbReference>
<name>A8R0X5_RAT</name>
<dbReference type="AlphaFoldDB" id="A8R0X5"/>
<reference evidence="1" key="1">
    <citation type="journal article" date="2007" name="Curr. Biol.">
        <title>Sex- and strain-specific expression and vomeronasal activity of mouse ESP family peptides.</title>
        <authorList>
            <person name="Kimoto H."/>
            <person name="Sato K."/>
            <person name="Nodari F."/>
            <person name="Haga S."/>
            <person name="Holy T.E."/>
            <person name="Touhara K."/>
        </authorList>
    </citation>
    <scope>NUCLEOTIDE SEQUENCE</scope>
</reference>
<accession>A8R0X5</accession>
<evidence type="ECO:0000313" key="1">
    <source>
        <dbReference type="EMBL" id="BAF92758.1"/>
    </source>
</evidence>
<feature type="non-terminal residue" evidence="1">
    <location>
        <position position="1"/>
    </location>
</feature>
<gene>
    <name evidence="1" type="primary">rEsp5</name>
</gene>
<dbReference type="Pfam" id="PF16590">
    <property type="entry name" value="ESP"/>
    <property type="match status" value="1"/>
</dbReference>
<protein>
    <submittedName>
        <fullName evidence="1">Exocrine gland-secreting peptide 5</fullName>
    </submittedName>
</protein>
<dbReference type="EMBL" id="AB307024">
    <property type="protein sequence ID" value="BAF92758.1"/>
    <property type="molecule type" value="Genomic_DNA"/>
</dbReference>
<dbReference type="GO" id="GO:0005615">
    <property type="term" value="C:extracellular space"/>
    <property type="evidence" value="ECO:0007669"/>
    <property type="project" value="InterPro"/>
</dbReference>